<dbReference type="OrthoDB" id="5983328at2759"/>
<gene>
    <name evidence="1" type="ORF">pdam_00018704</name>
</gene>
<dbReference type="PANTHER" id="PTHR46601:SF1">
    <property type="entry name" value="ADF-H DOMAIN-CONTAINING PROTEIN"/>
    <property type="match status" value="1"/>
</dbReference>
<reference evidence="1 2" key="1">
    <citation type="journal article" date="2018" name="Sci. Rep.">
        <title>Comparative analysis of the Pocillopora damicornis genome highlights role of immune system in coral evolution.</title>
        <authorList>
            <person name="Cunning R."/>
            <person name="Bay R.A."/>
            <person name="Gillette P."/>
            <person name="Baker A.C."/>
            <person name="Traylor-Knowles N."/>
        </authorList>
    </citation>
    <scope>NUCLEOTIDE SEQUENCE [LARGE SCALE GENOMIC DNA]</scope>
    <source>
        <strain evidence="1">RSMAS</strain>
        <tissue evidence="1">Whole animal</tissue>
    </source>
</reference>
<keyword evidence="2" id="KW-1185">Reference proteome</keyword>
<comment type="caution">
    <text evidence="1">The sequence shown here is derived from an EMBL/GenBank/DDBJ whole genome shotgun (WGS) entry which is preliminary data.</text>
</comment>
<dbReference type="AlphaFoldDB" id="A0A3M6UI95"/>
<organism evidence="1 2">
    <name type="scientific">Pocillopora damicornis</name>
    <name type="common">Cauliflower coral</name>
    <name type="synonym">Millepora damicornis</name>
    <dbReference type="NCBI Taxonomy" id="46731"/>
    <lineage>
        <taxon>Eukaryota</taxon>
        <taxon>Metazoa</taxon>
        <taxon>Cnidaria</taxon>
        <taxon>Anthozoa</taxon>
        <taxon>Hexacorallia</taxon>
        <taxon>Scleractinia</taxon>
        <taxon>Astrocoeniina</taxon>
        <taxon>Pocilloporidae</taxon>
        <taxon>Pocillopora</taxon>
    </lineage>
</organism>
<dbReference type="EMBL" id="RCHS01001465">
    <property type="protein sequence ID" value="RMX53355.1"/>
    <property type="molecule type" value="Genomic_DNA"/>
</dbReference>
<accession>A0A3M6UI95</accession>
<dbReference type="PANTHER" id="PTHR46601">
    <property type="entry name" value="ULP_PROTEASE DOMAIN-CONTAINING PROTEIN"/>
    <property type="match status" value="1"/>
</dbReference>
<protein>
    <submittedName>
        <fullName evidence="1">Uncharacterized protein</fullName>
    </submittedName>
</protein>
<name>A0A3M6UI95_POCDA</name>
<evidence type="ECO:0000313" key="2">
    <source>
        <dbReference type="Proteomes" id="UP000275408"/>
    </source>
</evidence>
<proteinExistence type="predicted"/>
<dbReference type="Proteomes" id="UP000275408">
    <property type="component" value="Unassembled WGS sequence"/>
</dbReference>
<sequence>MKINRLHEFTDGCAAQYKWRHCIGDLSCCLFDYGYQIQRSYFETSHAKGEQDAAGANVKQKVSQAVLRKTAVIRNAKDMTDFLVENFATPSASSFASQAKAVGLARRVFFYVSTEGEGAVVRRRPDRTFKTLKGIQKLHCVKTTAEQGRVFVRSRTCYCIDCIGGDEGKCSNKEWMDDWKEVILERESSVATTRQAVQDTEATLGDTAVRIADLTAEGSVVAIAAADDPDFEYYLLKVTSNGLVELEEAVTDDYGCTFPRGSVGLRGNFFYQRQHH</sequence>
<evidence type="ECO:0000313" key="1">
    <source>
        <dbReference type="EMBL" id="RMX53355.1"/>
    </source>
</evidence>